<dbReference type="OrthoDB" id="4750212at2"/>
<keyword evidence="1" id="KW-0732">Signal</keyword>
<name>A0A502KVR3_9GAMM</name>
<accession>A0A502KVR3</accession>
<feature type="signal peptide" evidence="1">
    <location>
        <begin position="1"/>
        <end position="22"/>
    </location>
</feature>
<evidence type="ECO:0000313" key="3">
    <source>
        <dbReference type="Proteomes" id="UP000315303"/>
    </source>
</evidence>
<dbReference type="RefSeq" id="WP_140603091.1">
    <property type="nucleotide sequence ID" value="NZ_SAWY01000019.1"/>
</dbReference>
<dbReference type="EMBL" id="SAWY01000019">
    <property type="protein sequence ID" value="TPH15692.1"/>
    <property type="molecule type" value="Genomic_DNA"/>
</dbReference>
<dbReference type="AlphaFoldDB" id="A0A502KVR3"/>
<comment type="caution">
    <text evidence="2">The sequence shown here is derived from an EMBL/GenBank/DDBJ whole genome shotgun (WGS) entry which is preliminary data.</text>
</comment>
<evidence type="ECO:0000313" key="2">
    <source>
        <dbReference type="EMBL" id="TPH15692.1"/>
    </source>
</evidence>
<keyword evidence="3" id="KW-1185">Reference proteome</keyword>
<evidence type="ECO:0008006" key="4">
    <source>
        <dbReference type="Google" id="ProtNLM"/>
    </source>
</evidence>
<feature type="chain" id="PRO_5021469668" description="Type IV pilus biogenesis protein PilP" evidence="1">
    <location>
        <begin position="23"/>
        <end position="189"/>
    </location>
</feature>
<organism evidence="2 3">
    <name type="scientific">Litorilituus lipolyticus</name>
    <dbReference type="NCBI Taxonomy" id="2491017"/>
    <lineage>
        <taxon>Bacteria</taxon>
        <taxon>Pseudomonadati</taxon>
        <taxon>Pseudomonadota</taxon>
        <taxon>Gammaproteobacteria</taxon>
        <taxon>Alteromonadales</taxon>
        <taxon>Colwelliaceae</taxon>
        <taxon>Litorilituus</taxon>
    </lineage>
</organism>
<protein>
    <recommendedName>
        <fullName evidence="4">Type IV pilus biogenesis protein PilP</fullName>
    </recommendedName>
</protein>
<sequence>MKKINLLISAIVLSSSVSIVYAADEQKLATSVKQCAQELDNFARLNCFDRLASQLKVSAKQAPKKHIQPAKPEEIIAPVSKPKPVVKSEASATKPIRNEDNFAKAHLEKTAEEKAEEVTEITATVTKVTKLMRGQLKIALDNGQVWQQKDSGKLRLEEGQEILLETGALNAIYLKKVDENKRIRVRRVK</sequence>
<reference evidence="2 3" key="1">
    <citation type="submission" date="2019-01" db="EMBL/GenBank/DDBJ databases">
        <title>Litorilituus lipolytica sp. nov., isolated from intertidal sand of the Yellow Sea in China.</title>
        <authorList>
            <person name="Liu A."/>
        </authorList>
    </citation>
    <scope>NUCLEOTIDE SEQUENCE [LARGE SCALE GENOMIC DNA]</scope>
    <source>
        <strain evidence="2 3">RZ04</strain>
    </source>
</reference>
<gene>
    <name evidence="2" type="ORF">EPA86_08960</name>
</gene>
<evidence type="ECO:0000256" key="1">
    <source>
        <dbReference type="SAM" id="SignalP"/>
    </source>
</evidence>
<dbReference type="Proteomes" id="UP000315303">
    <property type="component" value="Unassembled WGS sequence"/>
</dbReference>
<proteinExistence type="predicted"/>